<sequence length="505" mass="55149">MTNSASRTQSFLQNSFWSMVLMLVNLFSGFIVPRAIIGAYGSEVNGLVNSLTQMVSYISLVEAGIGASAVFALYGPLAIGDQCNVDAIVTEAKRFYYRSGLIFTMLIFALAIIYPLLVKTETIKPAEIMVLVVSLGATGFLDFFTLAKYQVLFTAGQCNWVVQIATSVYRIFYTIAVIVMSSLNVPVATVYLLAIAAIFIRAIVLVSYTKKIYPHVNFSSKNTYSLKQHWDAFYLQILGAVQSGAPLLVATFLLQDLKLVSIYSIYLLVGNGVQNVIASFCNGTQASFGDVIARGQKSVLKKTFAEFQTALYFVAGVGCGTAAALVVPFVRLYTKGVADVDYVRPVLGTLVMLNVFLYHLKSPQGLLVIAAGHYRKTRLQTTAQAVILLVGTIVLGVLFGLEGIVLGCCLSNFYRDIDLLFYVPHEITGTSPMETVCKMLLSCIVAATIYSPYKLLSPPCSAWSSWLIQLGLLILWGSAVSLAVLRLTQRVEFSALLARLKNLKR</sequence>
<reference evidence="3" key="1">
    <citation type="journal article" date="2013" name="Stand. Genomic Sci.">
        <title>Complete genome sequence of Coriobacterium glomerans type strain (PW2(T)) from the midgut of Pyrrhocoris apterus L. (red soldier bug).</title>
        <authorList>
            <person name="Stackebrandt E."/>
            <person name="Zeytun A."/>
            <person name="Lapidus A."/>
            <person name="Nolan M."/>
            <person name="Lucas S."/>
            <person name="Hammon N."/>
            <person name="Deshpande S."/>
            <person name="Cheng J.F."/>
            <person name="Tapia R."/>
            <person name="Goodwin L.A."/>
            <person name="Pitluck S."/>
            <person name="Liolios K."/>
            <person name="Pagani I."/>
            <person name="Ivanova N."/>
            <person name="Mavromatis K."/>
            <person name="Mikhailova N."/>
            <person name="Huntemann M."/>
            <person name="Pati A."/>
            <person name="Chen A."/>
            <person name="Palaniappan K."/>
            <person name="Chang Y.J."/>
            <person name="Land M."/>
            <person name="Hauser L."/>
            <person name="Rohde M."/>
            <person name="Pukall R."/>
            <person name="Goker M."/>
            <person name="Detter J.C."/>
            <person name="Woyke T."/>
            <person name="Bristow J."/>
            <person name="Eisen J.A."/>
            <person name="Markowitz V."/>
            <person name="Hugenholtz P."/>
            <person name="Kyrpides N.C."/>
            <person name="Klenk H.P."/>
        </authorList>
    </citation>
    <scope>NUCLEOTIDE SEQUENCE</scope>
    <source>
        <strain evidence="3">ATCC 49209 / DSM 20642 / JCM 10262 / PW2</strain>
    </source>
</reference>
<gene>
    <name evidence="2" type="ordered locus">Corgl_1189</name>
</gene>
<feature type="transmembrane region" description="Helical" evidence="1">
    <location>
        <begin position="95"/>
        <end position="116"/>
    </location>
</feature>
<dbReference type="KEGG" id="cgo:Corgl_1189"/>
<evidence type="ECO:0000313" key="3">
    <source>
        <dbReference type="Proteomes" id="UP000006851"/>
    </source>
</evidence>
<feature type="transmembrane region" description="Helical" evidence="1">
    <location>
        <begin position="20"/>
        <end position="42"/>
    </location>
</feature>
<keyword evidence="1" id="KW-0472">Membrane</keyword>
<dbReference type="eggNOG" id="COG2244">
    <property type="taxonomic scope" value="Bacteria"/>
</dbReference>
<dbReference type="STRING" id="700015.Corgl_1189"/>
<keyword evidence="3" id="KW-1185">Reference proteome</keyword>
<feature type="transmembrane region" description="Helical" evidence="1">
    <location>
        <begin position="128"/>
        <end position="147"/>
    </location>
</feature>
<feature type="transmembrane region" description="Helical" evidence="1">
    <location>
        <begin position="230"/>
        <end position="254"/>
    </location>
</feature>
<feature type="transmembrane region" description="Helical" evidence="1">
    <location>
        <begin position="465"/>
        <end position="485"/>
    </location>
</feature>
<feature type="transmembrane region" description="Helical" evidence="1">
    <location>
        <begin position="159"/>
        <end position="183"/>
    </location>
</feature>
<evidence type="ECO:0000256" key="1">
    <source>
        <dbReference type="SAM" id="Phobius"/>
    </source>
</evidence>
<feature type="transmembrane region" description="Helical" evidence="1">
    <location>
        <begin position="54"/>
        <end position="74"/>
    </location>
</feature>
<feature type="transmembrane region" description="Helical" evidence="1">
    <location>
        <begin position="385"/>
        <end position="414"/>
    </location>
</feature>
<keyword evidence="1" id="KW-1133">Transmembrane helix</keyword>
<protein>
    <recommendedName>
        <fullName evidence="4">Polysaccharide transport protein</fullName>
    </recommendedName>
</protein>
<keyword evidence="1" id="KW-0812">Transmembrane</keyword>
<name>F2N8B0_CORGP</name>
<dbReference type="OrthoDB" id="8609648at2"/>
<feature type="transmembrane region" description="Helical" evidence="1">
    <location>
        <begin position="310"/>
        <end position="330"/>
    </location>
</feature>
<dbReference type="HOGENOM" id="CLU_040766_0_0_11"/>
<accession>F2N8B0</accession>
<proteinExistence type="predicted"/>
<evidence type="ECO:0000313" key="2">
    <source>
        <dbReference type="EMBL" id="AEB07293.1"/>
    </source>
</evidence>
<dbReference type="Proteomes" id="UP000006851">
    <property type="component" value="Chromosome"/>
</dbReference>
<organism evidence="2 3">
    <name type="scientific">Coriobacterium glomerans (strain ATCC 49209 / DSM 20642 / JCM 10262 / PW2)</name>
    <dbReference type="NCBI Taxonomy" id="700015"/>
    <lineage>
        <taxon>Bacteria</taxon>
        <taxon>Bacillati</taxon>
        <taxon>Actinomycetota</taxon>
        <taxon>Coriobacteriia</taxon>
        <taxon>Coriobacteriales</taxon>
        <taxon>Coriobacteriaceae</taxon>
        <taxon>Coriobacterium</taxon>
    </lineage>
</organism>
<feature type="transmembrane region" description="Helical" evidence="1">
    <location>
        <begin position="189"/>
        <end position="209"/>
    </location>
</feature>
<evidence type="ECO:0008006" key="4">
    <source>
        <dbReference type="Google" id="ProtNLM"/>
    </source>
</evidence>
<dbReference type="EMBL" id="CP002628">
    <property type="protein sequence ID" value="AEB07293.1"/>
    <property type="molecule type" value="Genomic_DNA"/>
</dbReference>
<dbReference type="AlphaFoldDB" id="F2N8B0"/>